<evidence type="ECO:0000256" key="1">
    <source>
        <dbReference type="SAM" id="MobiDB-lite"/>
    </source>
</evidence>
<name>A0AAV2F641_9ROSI</name>
<proteinExistence type="predicted"/>
<organism evidence="2 3">
    <name type="scientific">Linum trigynum</name>
    <dbReference type="NCBI Taxonomy" id="586398"/>
    <lineage>
        <taxon>Eukaryota</taxon>
        <taxon>Viridiplantae</taxon>
        <taxon>Streptophyta</taxon>
        <taxon>Embryophyta</taxon>
        <taxon>Tracheophyta</taxon>
        <taxon>Spermatophyta</taxon>
        <taxon>Magnoliopsida</taxon>
        <taxon>eudicotyledons</taxon>
        <taxon>Gunneridae</taxon>
        <taxon>Pentapetalae</taxon>
        <taxon>rosids</taxon>
        <taxon>fabids</taxon>
        <taxon>Malpighiales</taxon>
        <taxon>Linaceae</taxon>
        <taxon>Linum</taxon>
    </lineage>
</organism>
<feature type="compositionally biased region" description="Basic and acidic residues" evidence="1">
    <location>
        <begin position="75"/>
        <end position="92"/>
    </location>
</feature>
<keyword evidence="3" id="KW-1185">Reference proteome</keyword>
<feature type="region of interest" description="Disordered" evidence="1">
    <location>
        <begin position="56"/>
        <end position="124"/>
    </location>
</feature>
<dbReference type="EMBL" id="OZ034819">
    <property type="protein sequence ID" value="CAL1393723.1"/>
    <property type="molecule type" value="Genomic_DNA"/>
</dbReference>
<sequence>MVVQATTREVVIQEGTNWVVVQATIKKVVLQEVWHGKNTHNMLSLPHLLSPTTFNGLIRGQSGDDIENTLRSGRTSHERENDAGDAGQDDHPGPSYSFSYTDKESEEDLRSVIQEEDTDEIDED</sequence>
<evidence type="ECO:0000313" key="2">
    <source>
        <dbReference type="EMBL" id="CAL1393723.1"/>
    </source>
</evidence>
<feature type="compositionally biased region" description="Acidic residues" evidence="1">
    <location>
        <begin position="114"/>
        <end position="124"/>
    </location>
</feature>
<dbReference type="Proteomes" id="UP001497516">
    <property type="component" value="Chromosome 6"/>
</dbReference>
<dbReference type="AlphaFoldDB" id="A0AAV2F641"/>
<gene>
    <name evidence="2" type="ORF">LTRI10_LOCUS34278</name>
</gene>
<reference evidence="2 3" key="1">
    <citation type="submission" date="2024-04" db="EMBL/GenBank/DDBJ databases">
        <authorList>
            <person name="Fracassetti M."/>
        </authorList>
    </citation>
    <scope>NUCLEOTIDE SEQUENCE [LARGE SCALE GENOMIC DNA]</scope>
</reference>
<evidence type="ECO:0000313" key="3">
    <source>
        <dbReference type="Proteomes" id="UP001497516"/>
    </source>
</evidence>
<protein>
    <submittedName>
        <fullName evidence="2">Uncharacterized protein</fullName>
    </submittedName>
</protein>
<accession>A0AAV2F641</accession>